<reference evidence="9" key="2">
    <citation type="journal article" date="2021" name="PeerJ">
        <title>Extensive microbial diversity within the chicken gut microbiome revealed by metagenomics and culture.</title>
        <authorList>
            <person name="Gilroy R."/>
            <person name="Ravi A."/>
            <person name="Getino M."/>
            <person name="Pursley I."/>
            <person name="Horton D.L."/>
            <person name="Alikhan N.F."/>
            <person name="Baker D."/>
            <person name="Gharbi K."/>
            <person name="Hall N."/>
            <person name="Watson M."/>
            <person name="Adriaenssens E.M."/>
            <person name="Foster-Nyarko E."/>
            <person name="Jarju S."/>
            <person name="Secka A."/>
            <person name="Antonio M."/>
            <person name="Oren A."/>
            <person name="Chaudhuri R.R."/>
            <person name="La Ragione R."/>
            <person name="Hildebrand F."/>
            <person name="Pallen M.J."/>
        </authorList>
    </citation>
    <scope>NUCLEOTIDE SEQUENCE</scope>
    <source>
        <strain evidence="9">CHK181-108</strain>
    </source>
</reference>
<keyword evidence="5 7" id="KW-1133">Transmembrane helix</keyword>
<dbReference type="GO" id="GO:0005886">
    <property type="term" value="C:plasma membrane"/>
    <property type="evidence" value="ECO:0007669"/>
    <property type="project" value="UniProtKB-SubCell"/>
</dbReference>
<dbReference type="Gene3D" id="3.40.720.10">
    <property type="entry name" value="Alkaline Phosphatase, subunit A"/>
    <property type="match status" value="1"/>
</dbReference>
<dbReference type="CDD" id="cd16015">
    <property type="entry name" value="LTA_synthase"/>
    <property type="match status" value="1"/>
</dbReference>
<protein>
    <submittedName>
        <fullName evidence="9">LTA synthase family protein</fullName>
    </submittedName>
</protein>
<feature type="transmembrane region" description="Helical" evidence="7">
    <location>
        <begin position="174"/>
        <end position="193"/>
    </location>
</feature>
<feature type="transmembrane region" description="Helical" evidence="7">
    <location>
        <begin position="39"/>
        <end position="60"/>
    </location>
</feature>
<feature type="transmembrane region" description="Helical" evidence="7">
    <location>
        <begin position="125"/>
        <end position="147"/>
    </location>
</feature>
<keyword evidence="4 7" id="KW-0812">Transmembrane</keyword>
<evidence type="ECO:0000256" key="7">
    <source>
        <dbReference type="SAM" id="Phobius"/>
    </source>
</evidence>
<accession>A0A9D1KQ66</accession>
<evidence type="ECO:0000256" key="2">
    <source>
        <dbReference type="ARBA" id="ARBA00004936"/>
    </source>
</evidence>
<keyword evidence="6 7" id="KW-0472">Membrane</keyword>
<dbReference type="InterPro" id="IPR050448">
    <property type="entry name" value="OpgB/LTA_synthase_biosynth"/>
</dbReference>
<name>A0A9D1KQ66_9FIRM</name>
<feature type="transmembrane region" description="Helical" evidence="7">
    <location>
        <begin position="99"/>
        <end position="118"/>
    </location>
</feature>
<evidence type="ECO:0000259" key="8">
    <source>
        <dbReference type="Pfam" id="PF00884"/>
    </source>
</evidence>
<dbReference type="Pfam" id="PF00884">
    <property type="entry name" value="Sulfatase"/>
    <property type="match status" value="1"/>
</dbReference>
<dbReference type="EMBL" id="DVLU01000054">
    <property type="protein sequence ID" value="HIT85380.1"/>
    <property type="molecule type" value="Genomic_DNA"/>
</dbReference>
<evidence type="ECO:0000313" key="9">
    <source>
        <dbReference type="EMBL" id="HIT85380.1"/>
    </source>
</evidence>
<gene>
    <name evidence="9" type="ORF">IAA60_05685</name>
</gene>
<feature type="transmembrane region" description="Helical" evidence="7">
    <location>
        <begin position="205"/>
        <end position="228"/>
    </location>
</feature>
<proteinExistence type="predicted"/>
<dbReference type="AlphaFoldDB" id="A0A9D1KQ66"/>
<reference evidence="9" key="1">
    <citation type="submission" date="2020-10" db="EMBL/GenBank/DDBJ databases">
        <authorList>
            <person name="Gilroy R."/>
        </authorList>
    </citation>
    <scope>NUCLEOTIDE SEQUENCE</scope>
    <source>
        <strain evidence="9">CHK181-108</strain>
    </source>
</reference>
<feature type="transmembrane region" description="Helical" evidence="7">
    <location>
        <begin position="12"/>
        <end position="33"/>
    </location>
</feature>
<feature type="transmembrane region" description="Helical" evidence="7">
    <location>
        <begin position="72"/>
        <end position="93"/>
    </location>
</feature>
<comment type="caution">
    <text evidence="9">The sequence shown here is derived from an EMBL/GenBank/DDBJ whole genome shotgun (WGS) entry which is preliminary data.</text>
</comment>
<feature type="domain" description="Sulfatase N-terminal" evidence="8">
    <location>
        <begin position="288"/>
        <end position="585"/>
    </location>
</feature>
<comment type="subcellular location">
    <subcellularLocation>
        <location evidence="1">Cell membrane</location>
        <topology evidence="1">Multi-pass membrane protein</topology>
    </subcellularLocation>
</comment>
<dbReference type="InterPro" id="IPR000917">
    <property type="entry name" value="Sulfatase_N"/>
</dbReference>
<evidence type="ECO:0000256" key="5">
    <source>
        <dbReference type="ARBA" id="ARBA00022989"/>
    </source>
</evidence>
<dbReference type="InterPro" id="IPR017850">
    <property type="entry name" value="Alkaline_phosphatase_core_sf"/>
</dbReference>
<dbReference type="SUPFAM" id="SSF53649">
    <property type="entry name" value="Alkaline phosphatase-like"/>
    <property type="match status" value="1"/>
</dbReference>
<evidence type="ECO:0000256" key="3">
    <source>
        <dbReference type="ARBA" id="ARBA00022475"/>
    </source>
</evidence>
<dbReference type="PANTHER" id="PTHR47371:SF3">
    <property type="entry name" value="PHOSPHOGLYCEROL TRANSFERASE I"/>
    <property type="match status" value="1"/>
</dbReference>
<organism evidence="9 10">
    <name type="scientific">Candidatus Ornithomonoglobus intestinigallinarum</name>
    <dbReference type="NCBI Taxonomy" id="2840894"/>
    <lineage>
        <taxon>Bacteria</taxon>
        <taxon>Bacillati</taxon>
        <taxon>Bacillota</taxon>
        <taxon>Clostridia</taxon>
        <taxon>Candidatus Ornithomonoglobus</taxon>
    </lineage>
</organism>
<sequence length="647" mass="73577">MKMISLNKIWKVAAASVITLALWTFISVNTGLFVNGDEFAVFDYIMCYVMVLGIWGLIALRVEFTTFMKRAAAAAAVALTPFLCMQVSIIFAGVAEYSIGIYFLNVLVYATLMALLFAITRSIRWAPIITVIITYLFTLACYVVQMFRGTPLIPSDFLAIGTAVNVVDQYTFRLRYPIIIASILVIFFIIMVWKFSYKLTFKHKNIICPAAGGAFFLAVTIPFGMMSFDDIDMDFFDQYHANNTHGIAVSFYINARRMSLSTPEGYDESEMTALLTENNTTAPAGDKPNILVVMNESLADLSVVGDFETDVDYMPFIRGLKENTVRGQLIVSPFGGYTCNSEFEFLTGMTMGLLPQGSAPYLQYLTTPQPYSICSHLSSMGYETIALHPYYARGWNREKVYGLMGFDNFISMDNMGDYQDSNQFEYIRCYMSDRTSYSAAINQFTEKEPGEPMFIFNITMQNHGGYKYNLGNWQDTVNILGMKNEYPEAEQYLSLVRESDIAFGELIDWFEQWDEPTVILLFGDHQPAIEQGFYEELYGKSLDDLTDEEAVNRYTVPFLIWANYDIEEKDGIVTSTNYLQNLLLETAGLPKNSVNNFVDKVREEVPAINAFGHYSTDGEWLENDVLEPEVLREYRDLEYYLLTTKEN</sequence>
<evidence type="ECO:0000256" key="1">
    <source>
        <dbReference type="ARBA" id="ARBA00004651"/>
    </source>
</evidence>
<dbReference type="PANTHER" id="PTHR47371">
    <property type="entry name" value="LIPOTEICHOIC ACID SYNTHASE"/>
    <property type="match status" value="1"/>
</dbReference>
<evidence type="ECO:0000313" key="10">
    <source>
        <dbReference type="Proteomes" id="UP000824165"/>
    </source>
</evidence>
<dbReference type="Proteomes" id="UP000824165">
    <property type="component" value="Unassembled WGS sequence"/>
</dbReference>
<evidence type="ECO:0000256" key="6">
    <source>
        <dbReference type="ARBA" id="ARBA00023136"/>
    </source>
</evidence>
<keyword evidence="3" id="KW-1003">Cell membrane</keyword>
<evidence type="ECO:0000256" key="4">
    <source>
        <dbReference type="ARBA" id="ARBA00022692"/>
    </source>
</evidence>
<comment type="pathway">
    <text evidence="2">Cell wall biogenesis; lipoteichoic acid biosynthesis.</text>
</comment>